<keyword evidence="2" id="KW-1185">Reference proteome</keyword>
<dbReference type="EMBL" id="JAQQAF010000001">
    <property type="protein sequence ID" value="KAJ8511583.1"/>
    <property type="molecule type" value="Genomic_DNA"/>
</dbReference>
<name>A0AAV8RWQ2_ENSVE</name>
<accession>A0AAV8RWQ2</accession>
<proteinExistence type="predicted"/>
<reference evidence="1 2" key="1">
    <citation type="submission" date="2022-12" db="EMBL/GenBank/DDBJ databases">
        <title>Chromosome-scale assembly of the Ensete ventricosum genome.</title>
        <authorList>
            <person name="Dussert Y."/>
            <person name="Stocks J."/>
            <person name="Wendawek A."/>
            <person name="Woldeyes F."/>
            <person name="Nichols R.A."/>
            <person name="Borrell J.S."/>
        </authorList>
    </citation>
    <scope>NUCLEOTIDE SEQUENCE [LARGE SCALE GENOMIC DNA]</scope>
    <source>
        <strain evidence="2">cv. Maze</strain>
        <tissue evidence="1">Seeds</tissue>
    </source>
</reference>
<organism evidence="1 2">
    <name type="scientific">Ensete ventricosum</name>
    <name type="common">Abyssinian banana</name>
    <name type="synonym">Musa ensete</name>
    <dbReference type="NCBI Taxonomy" id="4639"/>
    <lineage>
        <taxon>Eukaryota</taxon>
        <taxon>Viridiplantae</taxon>
        <taxon>Streptophyta</taxon>
        <taxon>Embryophyta</taxon>
        <taxon>Tracheophyta</taxon>
        <taxon>Spermatophyta</taxon>
        <taxon>Magnoliopsida</taxon>
        <taxon>Liliopsida</taxon>
        <taxon>Zingiberales</taxon>
        <taxon>Musaceae</taxon>
        <taxon>Ensete</taxon>
    </lineage>
</organism>
<dbReference type="AlphaFoldDB" id="A0AAV8RWQ2"/>
<evidence type="ECO:0000313" key="1">
    <source>
        <dbReference type="EMBL" id="KAJ8511583.1"/>
    </source>
</evidence>
<comment type="caution">
    <text evidence="1">The sequence shown here is derived from an EMBL/GenBank/DDBJ whole genome shotgun (WGS) entry which is preliminary data.</text>
</comment>
<dbReference type="Proteomes" id="UP001222027">
    <property type="component" value="Unassembled WGS sequence"/>
</dbReference>
<sequence>MGLFNCCWKFRHDAAAEAKPEPVGDRGTSRCIRRRHRRYFFWRIKSSTKQPPTSSKPRVPAAVRYAYLRLIFRLARAMGFIVGYDDERPSSADREEYVERTLPVAIHRRYATATTPCAAVVM</sequence>
<evidence type="ECO:0000313" key="2">
    <source>
        <dbReference type="Proteomes" id="UP001222027"/>
    </source>
</evidence>
<protein>
    <submittedName>
        <fullName evidence="1">Uncharacterized protein</fullName>
    </submittedName>
</protein>
<gene>
    <name evidence="1" type="ORF">OPV22_002017</name>
</gene>